<evidence type="ECO:0008006" key="4">
    <source>
        <dbReference type="Google" id="ProtNLM"/>
    </source>
</evidence>
<organism evidence="2 3">
    <name type="scientific">Achromobacter spanius</name>
    <dbReference type="NCBI Taxonomy" id="217203"/>
    <lineage>
        <taxon>Bacteria</taxon>
        <taxon>Pseudomonadati</taxon>
        <taxon>Pseudomonadota</taxon>
        <taxon>Betaproteobacteria</taxon>
        <taxon>Burkholderiales</taxon>
        <taxon>Alcaligenaceae</taxon>
        <taxon>Achromobacter</taxon>
    </lineage>
</organism>
<evidence type="ECO:0000313" key="3">
    <source>
        <dbReference type="Proteomes" id="UP001161094"/>
    </source>
</evidence>
<dbReference type="Proteomes" id="UP001161094">
    <property type="component" value="Unassembled WGS sequence"/>
</dbReference>
<dbReference type="AlphaFoldDB" id="A0AA42LUE4"/>
<proteinExistence type="predicted"/>
<accession>A0AA42LUE4</accession>
<reference evidence="2" key="1">
    <citation type="submission" date="2022-09" db="EMBL/GenBank/DDBJ databases">
        <title>Intensive care unit water sources are persistently colonized with multi-drug resistant bacteria and are the site of extensive horizontal gene transfer of antibiotic resistance genes.</title>
        <authorList>
            <person name="Diorio-Toth L."/>
        </authorList>
    </citation>
    <scope>NUCLEOTIDE SEQUENCE</scope>
    <source>
        <strain evidence="2">GD03843</strain>
    </source>
</reference>
<gene>
    <name evidence="2" type="ORF">N5D93_28110</name>
</gene>
<feature type="signal peptide" evidence="1">
    <location>
        <begin position="1"/>
        <end position="23"/>
    </location>
</feature>
<dbReference type="RefSeq" id="WP_279997269.1">
    <property type="nucleotide sequence ID" value="NZ_JAOCDZ010000028.1"/>
</dbReference>
<evidence type="ECO:0000313" key="2">
    <source>
        <dbReference type="EMBL" id="MDH0739701.1"/>
    </source>
</evidence>
<name>A0AA42LUE4_9BURK</name>
<feature type="chain" id="PRO_5041364885" description="DUF1311 domain-containing protein" evidence="1">
    <location>
        <begin position="24"/>
        <end position="200"/>
    </location>
</feature>
<protein>
    <recommendedName>
        <fullName evidence="4">DUF1311 domain-containing protein</fullName>
    </recommendedName>
</protein>
<dbReference type="EMBL" id="JAOCDZ010000028">
    <property type="protein sequence ID" value="MDH0739701.1"/>
    <property type="molecule type" value="Genomic_DNA"/>
</dbReference>
<comment type="caution">
    <text evidence="2">The sequence shown here is derived from an EMBL/GenBank/DDBJ whole genome shotgun (WGS) entry which is preliminary data.</text>
</comment>
<sequence length="200" mass="22928">MSLKSVLISLFIAINVVFPSSHATSSKIVYDLSSACGYSVESTRPLANQLHDCAMLYEDHVNSPFFYGGIGSFKKSELPFAQLEFLKYASGKFTSLRRDYYDGTRDTRQRILSRHRFSFPKKNNKDATIITRLEIEYLRETPGSLEIVPTTERYDCWDGVAFGRIWAVQYSLCSLVDARSDELFSSARWQYQVIKSLKIQ</sequence>
<keyword evidence="1" id="KW-0732">Signal</keyword>
<evidence type="ECO:0000256" key="1">
    <source>
        <dbReference type="SAM" id="SignalP"/>
    </source>
</evidence>